<evidence type="ECO:0000313" key="6">
    <source>
        <dbReference type="EMBL" id="GAI19717.1"/>
    </source>
</evidence>
<dbReference type="PANTHER" id="PTHR11228:SF7">
    <property type="entry name" value="PQQA PEPTIDE CYCLASE"/>
    <property type="match status" value="1"/>
</dbReference>
<keyword evidence="1" id="KW-0949">S-adenosyl-L-methionine</keyword>
<keyword evidence="2" id="KW-0479">Metal-binding</keyword>
<dbReference type="SFLD" id="SFLDS00029">
    <property type="entry name" value="Radical_SAM"/>
    <property type="match status" value="1"/>
</dbReference>
<dbReference type="InterPro" id="IPR013785">
    <property type="entry name" value="Aldolase_TIM"/>
</dbReference>
<feature type="non-terminal residue" evidence="6">
    <location>
        <position position="160"/>
    </location>
</feature>
<keyword evidence="4" id="KW-0411">Iron-sulfur</keyword>
<dbReference type="PANTHER" id="PTHR11228">
    <property type="entry name" value="RADICAL SAM DOMAIN PROTEIN"/>
    <property type="match status" value="1"/>
</dbReference>
<evidence type="ECO:0000256" key="3">
    <source>
        <dbReference type="ARBA" id="ARBA00023004"/>
    </source>
</evidence>
<proteinExistence type="predicted"/>
<dbReference type="InterPro" id="IPR007197">
    <property type="entry name" value="rSAM"/>
</dbReference>
<comment type="caution">
    <text evidence="6">The sequence shown here is derived from an EMBL/GenBank/DDBJ whole genome shotgun (WGS) entry which is preliminary data.</text>
</comment>
<evidence type="ECO:0000256" key="2">
    <source>
        <dbReference type="ARBA" id="ARBA00022723"/>
    </source>
</evidence>
<keyword evidence="3" id="KW-0408">Iron</keyword>
<dbReference type="Pfam" id="PF04055">
    <property type="entry name" value="Radical_SAM"/>
    <property type="match status" value="1"/>
</dbReference>
<dbReference type="PROSITE" id="PS51918">
    <property type="entry name" value="RADICAL_SAM"/>
    <property type="match status" value="1"/>
</dbReference>
<evidence type="ECO:0000256" key="1">
    <source>
        <dbReference type="ARBA" id="ARBA00022691"/>
    </source>
</evidence>
<accession>X1LK16</accession>
<dbReference type="GO" id="GO:0003824">
    <property type="term" value="F:catalytic activity"/>
    <property type="evidence" value="ECO:0007669"/>
    <property type="project" value="InterPro"/>
</dbReference>
<organism evidence="6">
    <name type="scientific">marine sediment metagenome</name>
    <dbReference type="NCBI Taxonomy" id="412755"/>
    <lineage>
        <taxon>unclassified sequences</taxon>
        <taxon>metagenomes</taxon>
        <taxon>ecological metagenomes</taxon>
    </lineage>
</organism>
<dbReference type="SFLD" id="SFLDG01067">
    <property type="entry name" value="SPASM/twitch_domain_containing"/>
    <property type="match status" value="1"/>
</dbReference>
<evidence type="ECO:0000259" key="5">
    <source>
        <dbReference type="PROSITE" id="PS51918"/>
    </source>
</evidence>
<dbReference type="GO" id="GO:0051536">
    <property type="term" value="F:iron-sulfur cluster binding"/>
    <property type="evidence" value="ECO:0007669"/>
    <property type="project" value="UniProtKB-KW"/>
</dbReference>
<protein>
    <recommendedName>
        <fullName evidence="5">Radical SAM core domain-containing protein</fullName>
    </recommendedName>
</protein>
<sequence length="160" mass="17879">MNKTKHILNLLNFCRGGWIPKTGPLKAFFEVTFRCNSRCKNCDIWKKPKSKDEISTAQAKNVLKQLAESNVLHVSFSGGEPFLRNDLLDLIKFSKTLGMKASVNTNGWLIGDEVAKKICQSGLDTIYISLDGASSDIHDYIRGINGSFERALKAVDHIMM</sequence>
<dbReference type="InterPro" id="IPR058240">
    <property type="entry name" value="rSAM_sf"/>
</dbReference>
<name>X1LK16_9ZZZZ</name>
<dbReference type="InterPro" id="IPR050377">
    <property type="entry name" value="Radical_SAM_PqqE_MftC-like"/>
</dbReference>
<dbReference type="CDD" id="cd01335">
    <property type="entry name" value="Radical_SAM"/>
    <property type="match status" value="1"/>
</dbReference>
<dbReference type="EMBL" id="BARV01022380">
    <property type="protein sequence ID" value="GAI19717.1"/>
    <property type="molecule type" value="Genomic_DNA"/>
</dbReference>
<dbReference type="AlphaFoldDB" id="X1LK16"/>
<feature type="domain" description="Radical SAM core" evidence="5">
    <location>
        <begin position="21"/>
        <end position="160"/>
    </location>
</feature>
<reference evidence="6" key="1">
    <citation type="journal article" date="2014" name="Front. Microbiol.">
        <title>High frequency of phylogenetically diverse reductive dehalogenase-homologous genes in deep subseafloor sedimentary metagenomes.</title>
        <authorList>
            <person name="Kawai M."/>
            <person name="Futagami T."/>
            <person name="Toyoda A."/>
            <person name="Takaki Y."/>
            <person name="Nishi S."/>
            <person name="Hori S."/>
            <person name="Arai W."/>
            <person name="Tsubouchi T."/>
            <person name="Morono Y."/>
            <person name="Uchiyama I."/>
            <person name="Ito T."/>
            <person name="Fujiyama A."/>
            <person name="Inagaki F."/>
            <person name="Takami H."/>
        </authorList>
    </citation>
    <scope>NUCLEOTIDE SEQUENCE</scope>
    <source>
        <strain evidence="6">Expedition CK06-06</strain>
    </source>
</reference>
<gene>
    <name evidence="6" type="ORF">S06H3_36918</name>
</gene>
<dbReference type="SUPFAM" id="SSF102114">
    <property type="entry name" value="Radical SAM enzymes"/>
    <property type="match status" value="1"/>
</dbReference>
<evidence type="ECO:0000256" key="4">
    <source>
        <dbReference type="ARBA" id="ARBA00023014"/>
    </source>
</evidence>
<dbReference type="Gene3D" id="3.20.20.70">
    <property type="entry name" value="Aldolase class I"/>
    <property type="match status" value="1"/>
</dbReference>
<dbReference type="GO" id="GO:0046872">
    <property type="term" value="F:metal ion binding"/>
    <property type="evidence" value="ECO:0007669"/>
    <property type="project" value="UniProtKB-KW"/>
</dbReference>